<reference evidence="2" key="1">
    <citation type="submission" date="2021-03" db="EMBL/GenBank/DDBJ databases">
        <title>Chromosome level genome of the anhydrobiotic midge Polypedilum vanderplanki.</title>
        <authorList>
            <person name="Yoshida Y."/>
            <person name="Kikawada T."/>
            <person name="Gusev O."/>
        </authorList>
    </citation>
    <scope>NUCLEOTIDE SEQUENCE</scope>
    <source>
        <strain evidence="2">NIAS01</strain>
        <tissue evidence="2">Whole body or cell culture</tissue>
    </source>
</reference>
<evidence type="ECO:0000313" key="2">
    <source>
        <dbReference type="EMBL" id="KAG5682235.1"/>
    </source>
</evidence>
<organism evidence="2 3">
    <name type="scientific">Polypedilum vanderplanki</name>
    <name type="common">Sleeping chironomid midge</name>
    <dbReference type="NCBI Taxonomy" id="319348"/>
    <lineage>
        <taxon>Eukaryota</taxon>
        <taxon>Metazoa</taxon>
        <taxon>Ecdysozoa</taxon>
        <taxon>Arthropoda</taxon>
        <taxon>Hexapoda</taxon>
        <taxon>Insecta</taxon>
        <taxon>Pterygota</taxon>
        <taxon>Neoptera</taxon>
        <taxon>Endopterygota</taxon>
        <taxon>Diptera</taxon>
        <taxon>Nematocera</taxon>
        <taxon>Chironomoidea</taxon>
        <taxon>Chironomidae</taxon>
        <taxon>Chironominae</taxon>
        <taxon>Polypedilum</taxon>
        <taxon>Polypedilum</taxon>
    </lineage>
</organism>
<protein>
    <submittedName>
        <fullName evidence="2">Uncharacterized protein</fullName>
    </submittedName>
</protein>
<feature type="region of interest" description="Disordered" evidence="1">
    <location>
        <begin position="137"/>
        <end position="159"/>
    </location>
</feature>
<feature type="compositionally biased region" description="Polar residues" evidence="1">
    <location>
        <begin position="139"/>
        <end position="154"/>
    </location>
</feature>
<name>A0A9J6CKM9_POLVA</name>
<dbReference type="AlphaFoldDB" id="A0A9J6CKM9"/>
<gene>
    <name evidence="2" type="ORF">PVAND_011600</name>
</gene>
<feature type="compositionally biased region" description="Basic and acidic residues" evidence="1">
    <location>
        <begin position="54"/>
        <end position="63"/>
    </location>
</feature>
<keyword evidence="3" id="KW-1185">Reference proteome</keyword>
<dbReference type="OrthoDB" id="10545314at2759"/>
<feature type="region of interest" description="Disordered" evidence="1">
    <location>
        <begin position="49"/>
        <end position="117"/>
    </location>
</feature>
<feature type="compositionally biased region" description="Polar residues" evidence="1">
    <location>
        <begin position="104"/>
        <end position="113"/>
    </location>
</feature>
<dbReference type="Proteomes" id="UP001107558">
    <property type="component" value="Chromosome 1"/>
</dbReference>
<evidence type="ECO:0000313" key="3">
    <source>
        <dbReference type="Proteomes" id="UP001107558"/>
    </source>
</evidence>
<dbReference type="EMBL" id="JADBJN010000001">
    <property type="protein sequence ID" value="KAG5682235.1"/>
    <property type="molecule type" value="Genomic_DNA"/>
</dbReference>
<feature type="compositionally biased region" description="Polar residues" evidence="1">
    <location>
        <begin position="66"/>
        <end position="82"/>
    </location>
</feature>
<sequence>MLENEEPWRPPIQEKLPEKLKIGPEVPEITIIGTEVNKTPKNNNFLQRAITSDKTNRSTENKFSKKTSPYNTFGGSSSSSNHFKLLNRPQVPDLTILDDDENTSKTQQQYNKGSTDRVFTESYKEMLVNSHEQFLKQLGNKSNSKGTDSSSQSVETRKRSPFFMQQAITTQYKQNPLAKYAPKCDQPIINNREKNVNTSSILIDFNKSNNDEKVLHPSKNLTEENDEVTFKKVAEMLNEIQKLTIPTNIQQTEKSLIPNKMCTEDKLKDSNSILRELAKKYLSTEELIKYQIDNELDE</sequence>
<evidence type="ECO:0000256" key="1">
    <source>
        <dbReference type="SAM" id="MobiDB-lite"/>
    </source>
</evidence>
<proteinExistence type="predicted"/>
<comment type="caution">
    <text evidence="2">The sequence shown here is derived from an EMBL/GenBank/DDBJ whole genome shotgun (WGS) entry which is preliminary data.</text>
</comment>
<accession>A0A9J6CKM9</accession>